<dbReference type="Proteomes" id="UP001652660">
    <property type="component" value="Chromosome 5c"/>
</dbReference>
<dbReference type="GeneID" id="113688473"/>
<feature type="compositionally biased region" description="Polar residues" evidence="1">
    <location>
        <begin position="39"/>
        <end position="50"/>
    </location>
</feature>
<accession>A0A6P6S7G8</accession>
<protein>
    <recommendedName>
        <fullName evidence="2">RNase H type-1 domain-containing protein</fullName>
    </recommendedName>
</protein>
<reference evidence="4" key="2">
    <citation type="submission" date="2025-08" db="UniProtKB">
        <authorList>
            <consortium name="RefSeq"/>
        </authorList>
    </citation>
    <scope>IDENTIFICATION</scope>
    <source>
        <tissue evidence="4">Leaves</tissue>
    </source>
</reference>
<dbReference type="GO" id="GO:0004523">
    <property type="term" value="F:RNA-DNA hybrid ribonuclease activity"/>
    <property type="evidence" value="ECO:0007669"/>
    <property type="project" value="InterPro"/>
</dbReference>
<dbReference type="AlphaFoldDB" id="A0A6P6S7G8"/>
<name>A0A6P6S7G8_COFAR</name>
<proteinExistence type="predicted"/>
<organism evidence="3 4">
    <name type="scientific">Coffea arabica</name>
    <name type="common">Arabian coffee</name>
    <dbReference type="NCBI Taxonomy" id="13443"/>
    <lineage>
        <taxon>Eukaryota</taxon>
        <taxon>Viridiplantae</taxon>
        <taxon>Streptophyta</taxon>
        <taxon>Embryophyta</taxon>
        <taxon>Tracheophyta</taxon>
        <taxon>Spermatophyta</taxon>
        <taxon>Magnoliopsida</taxon>
        <taxon>eudicotyledons</taxon>
        <taxon>Gunneridae</taxon>
        <taxon>Pentapetalae</taxon>
        <taxon>asterids</taxon>
        <taxon>lamiids</taxon>
        <taxon>Gentianales</taxon>
        <taxon>Rubiaceae</taxon>
        <taxon>Ixoroideae</taxon>
        <taxon>Gardenieae complex</taxon>
        <taxon>Bertiereae - Coffeeae clade</taxon>
        <taxon>Coffeeae</taxon>
        <taxon>Coffea</taxon>
    </lineage>
</organism>
<gene>
    <name evidence="4" type="primary">LOC113688473</name>
</gene>
<evidence type="ECO:0000259" key="2">
    <source>
        <dbReference type="Pfam" id="PF13456"/>
    </source>
</evidence>
<evidence type="ECO:0000256" key="1">
    <source>
        <dbReference type="SAM" id="MobiDB-lite"/>
    </source>
</evidence>
<evidence type="ECO:0000313" key="4">
    <source>
        <dbReference type="RefSeq" id="XP_027062093.2"/>
    </source>
</evidence>
<feature type="compositionally biased region" description="Polar residues" evidence="1">
    <location>
        <begin position="64"/>
        <end position="80"/>
    </location>
</feature>
<keyword evidence="3" id="KW-1185">Reference proteome</keyword>
<dbReference type="RefSeq" id="XP_027062093.2">
    <property type="nucleotide sequence ID" value="XM_027206292.2"/>
</dbReference>
<feature type="region of interest" description="Disordered" evidence="1">
    <location>
        <begin position="39"/>
        <end position="80"/>
    </location>
</feature>
<sequence length="311" mass="35570">MFGRIKHAIPSLSHFLSARSKPKSPLSFSSYSYPREMSTQVFPSNPGSNETRIEGNMPTGMSRPGTNVQHNKSLGSETAETPESKVIQVVKEKWLWDKPPAGFYKVNVIITRMGDRFIVACIIRDENGMLVEPLGHIVEFPYKEENACLVAFQAMQAGVAYFLKRVPGKTKLIVECDNRNAVSMYEEPRPAIPVKFRETYWRIADLSDQLEELKAHWVPQEVNQLAAVYLSQTKNGLEMDQIIHDENWKTIYESNMKGEAVETKTKFVYPGPEWDMKKSIQKMREKYAKLEANAKDPERKAKYSQHYAPST</sequence>
<reference evidence="3" key="1">
    <citation type="journal article" date="2025" name="Foods">
        <title>Unveiling the Microbial Signatures of Arabica Coffee Cherries: Insights into Ripeness Specific Diversity, Functional Traits, and Implications for Quality and Safety.</title>
        <authorList>
            <consortium name="RefSeq"/>
            <person name="Tenea G.N."/>
            <person name="Cifuentes V."/>
            <person name="Reyes P."/>
            <person name="Cevallos-Vallejos M."/>
        </authorList>
    </citation>
    <scope>NUCLEOTIDE SEQUENCE [LARGE SCALE GENOMIC DNA]</scope>
</reference>
<dbReference type="GO" id="GO:0003676">
    <property type="term" value="F:nucleic acid binding"/>
    <property type="evidence" value="ECO:0007669"/>
    <property type="project" value="InterPro"/>
</dbReference>
<feature type="domain" description="RNase H type-1" evidence="2">
    <location>
        <begin position="121"/>
        <end position="227"/>
    </location>
</feature>
<evidence type="ECO:0000313" key="3">
    <source>
        <dbReference type="Proteomes" id="UP001652660"/>
    </source>
</evidence>
<dbReference type="InterPro" id="IPR002156">
    <property type="entry name" value="RNaseH_domain"/>
</dbReference>
<dbReference type="Pfam" id="PF13456">
    <property type="entry name" value="RVT_3"/>
    <property type="match status" value="1"/>
</dbReference>